<feature type="domain" description="Acyltransferase 3" evidence="2">
    <location>
        <begin position="38"/>
        <end position="387"/>
    </location>
</feature>
<proteinExistence type="predicted"/>
<feature type="transmembrane region" description="Helical" evidence="1">
    <location>
        <begin position="219"/>
        <end position="237"/>
    </location>
</feature>
<feature type="transmembrane region" description="Helical" evidence="1">
    <location>
        <begin position="189"/>
        <end position="207"/>
    </location>
</feature>
<name>A0A2T0QAX5_9ACTN</name>
<sequence>MPEVEPDGTRDGGPAAGTARGWRAAAARIDAAGRRRDRGIDALRALAIAGVVAGHWLVGALVLREDGALRIGSALRELGALAPASWFLQMLALFFLVGGYSAARSLTRARERGEDTGAWLRLRGTRLVRPVLAMAALTAAAVPLLAAVGVHPLSLRTWVVLLVQPLWFILIYGVATALTPLAMAVDRRFGPAAAVAMMGVVAVVDLLRYGPAQALVPDWLALVNVLPAWLFGYQLGVSWASGRLGRRGALVLLAGGAGLFALLIGVFDYPASMVGVPGEARSNAHPASLLVPALAAVQCGAAILLRDRLHRALGAHPRLWAAVALANLSAMTLFCWHQTALVAVSLFGAALGGLPGLTDPPADLAWVLFRLAWLPAMALTLAGLVPLVHRFERPWHGLGRPARVAVGLLAAGFVGYTVWVY</sequence>
<feature type="transmembrane region" description="Helical" evidence="1">
    <location>
        <begin position="158"/>
        <end position="182"/>
    </location>
</feature>
<gene>
    <name evidence="3" type="ORF">CLV72_102630</name>
</gene>
<accession>A0A2T0QAX5</accession>
<organism evidence="3 4">
    <name type="scientific">Allonocardiopsis opalescens</name>
    <dbReference type="NCBI Taxonomy" id="1144618"/>
    <lineage>
        <taxon>Bacteria</taxon>
        <taxon>Bacillati</taxon>
        <taxon>Actinomycetota</taxon>
        <taxon>Actinomycetes</taxon>
        <taxon>Streptosporangiales</taxon>
        <taxon>Allonocardiopsis</taxon>
    </lineage>
</organism>
<feature type="transmembrane region" description="Helical" evidence="1">
    <location>
        <begin position="367"/>
        <end position="389"/>
    </location>
</feature>
<dbReference type="Pfam" id="PF01757">
    <property type="entry name" value="Acyl_transf_3"/>
    <property type="match status" value="1"/>
</dbReference>
<keyword evidence="1" id="KW-0812">Transmembrane</keyword>
<keyword evidence="1" id="KW-1133">Transmembrane helix</keyword>
<dbReference type="InterPro" id="IPR002656">
    <property type="entry name" value="Acyl_transf_3_dom"/>
</dbReference>
<feature type="transmembrane region" description="Helical" evidence="1">
    <location>
        <begin position="401"/>
        <end position="419"/>
    </location>
</feature>
<keyword evidence="1" id="KW-0472">Membrane</keyword>
<feature type="transmembrane region" description="Helical" evidence="1">
    <location>
        <begin position="131"/>
        <end position="152"/>
    </location>
</feature>
<protein>
    <submittedName>
        <fullName evidence="3">Acyltransferase-like protein</fullName>
    </submittedName>
</protein>
<dbReference type="EMBL" id="PVZC01000002">
    <property type="protein sequence ID" value="PRY00997.1"/>
    <property type="molecule type" value="Genomic_DNA"/>
</dbReference>
<feature type="transmembrane region" description="Helical" evidence="1">
    <location>
        <begin position="83"/>
        <end position="103"/>
    </location>
</feature>
<reference evidence="3 4" key="1">
    <citation type="submission" date="2018-03" db="EMBL/GenBank/DDBJ databases">
        <title>Genomic Encyclopedia of Archaeal and Bacterial Type Strains, Phase II (KMG-II): from individual species to whole genera.</title>
        <authorList>
            <person name="Goeker M."/>
        </authorList>
    </citation>
    <scope>NUCLEOTIDE SEQUENCE [LARGE SCALE GENOMIC DNA]</scope>
    <source>
        <strain evidence="3 4">DSM 45601</strain>
    </source>
</reference>
<feature type="transmembrane region" description="Helical" evidence="1">
    <location>
        <begin position="287"/>
        <end position="307"/>
    </location>
</feature>
<dbReference type="GO" id="GO:0016747">
    <property type="term" value="F:acyltransferase activity, transferring groups other than amino-acyl groups"/>
    <property type="evidence" value="ECO:0007669"/>
    <property type="project" value="InterPro"/>
</dbReference>
<feature type="transmembrane region" description="Helical" evidence="1">
    <location>
        <begin position="319"/>
        <end position="347"/>
    </location>
</feature>
<keyword evidence="3" id="KW-0808">Transferase</keyword>
<dbReference type="AlphaFoldDB" id="A0A2T0QAX5"/>
<comment type="caution">
    <text evidence="3">The sequence shown here is derived from an EMBL/GenBank/DDBJ whole genome shotgun (WGS) entry which is preliminary data.</text>
</comment>
<evidence type="ECO:0000313" key="3">
    <source>
        <dbReference type="EMBL" id="PRY00997.1"/>
    </source>
</evidence>
<evidence type="ECO:0000256" key="1">
    <source>
        <dbReference type="SAM" id="Phobius"/>
    </source>
</evidence>
<evidence type="ECO:0000313" key="4">
    <source>
        <dbReference type="Proteomes" id="UP000237846"/>
    </source>
</evidence>
<keyword evidence="4" id="KW-1185">Reference proteome</keyword>
<feature type="transmembrane region" description="Helical" evidence="1">
    <location>
        <begin position="249"/>
        <end position="267"/>
    </location>
</feature>
<evidence type="ECO:0000259" key="2">
    <source>
        <dbReference type="Pfam" id="PF01757"/>
    </source>
</evidence>
<feature type="transmembrane region" description="Helical" evidence="1">
    <location>
        <begin position="42"/>
        <end position="63"/>
    </location>
</feature>
<dbReference type="Proteomes" id="UP000237846">
    <property type="component" value="Unassembled WGS sequence"/>
</dbReference>
<keyword evidence="3" id="KW-0012">Acyltransferase</keyword>
<dbReference type="RefSeq" id="WP_245930047.1">
    <property type="nucleotide sequence ID" value="NZ_PVZC01000002.1"/>
</dbReference>